<protein>
    <submittedName>
        <fullName evidence="2">Uncharacterized protein</fullName>
    </submittedName>
</protein>
<proteinExistence type="predicted"/>
<evidence type="ECO:0000313" key="2">
    <source>
        <dbReference type="EMBL" id="GIE68637.1"/>
    </source>
</evidence>
<evidence type="ECO:0000256" key="1">
    <source>
        <dbReference type="SAM" id="MobiDB-lite"/>
    </source>
</evidence>
<gene>
    <name evidence="2" type="ORF">Apa02nite_047450</name>
</gene>
<keyword evidence="3" id="KW-1185">Reference proteome</keyword>
<dbReference type="EMBL" id="BOMS01000071">
    <property type="protein sequence ID" value="GIE68637.1"/>
    <property type="molecule type" value="Genomic_DNA"/>
</dbReference>
<comment type="caution">
    <text evidence="2">The sequence shown here is derived from an EMBL/GenBank/DDBJ whole genome shotgun (WGS) entry which is preliminary data.</text>
</comment>
<dbReference type="RefSeq" id="WP_203826935.1">
    <property type="nucleotide sequence ID" value="NZ_BAAATY010000001.1"/>
</dbReference>
<feature type="compositionally biased region" description="Polar residues" evidence="1">
    <location>
        <begin position="28"/>
        <end position="47"/>
    </location>
</feature>
<sequence>MTEGHGHHSDTGGATYVFAVAGTRQKDGTLSTTEAGRQQTASVTSPKPLTGAVEGVEQLTIRVQCGNPKGVVLLTAATVSPS</sequence>
<dbReference type="Proteomes" id="UP000624709">
    <property type="component" value="Unassembled WGS sequence"/>
</dbReference>
<name>A0ABQ4BDG6_9ACTN</name>
<reference evidence="2 3" key="1">
    <citation type="submission" date="2021-01" db="EMBL/GenBank/DDBJ databases">
        <title>Whole genome shotgun sequence of Actinoplanes palleronii NBRC 14916.</title>
        <authorList>
            <person name="Komaki H."/>
            <person name="Tamura T."/>
        </authorList>
    </citation>
    <scope>NUCLEOTIDE SEQUENCE [LARGE SCALE GENOMIC DNA]</scope>
    <source>
        <strain evidence="2 3">NBRC 14916</strain>
    </source>
</reference>
<feature type="region of interest" description="Disordered" evidence="1">
    <location>
        <begin position="28"/>
        <end position="48"/>
    </location>
</feature>
<accession>A0ABQ4BDG6</accession>
<evidence type="ECO:0000313" key="3">
    <source>
        <dbReference type="Proteomes" id="UP000624709"/>
    </source>
</evidence>
<organism evidence="2 3">
    <name type="scientific">Actinoplanes palleronii</name>
    <dbReference type="NCBI Taxonomy" id="113570"/>
    <lineage>
        <taxon>Bacteria</taxon>
        <taxon>Bacillati</taxon>
        <taxon>Actinomycetota</taxon>
        <taxon>Actinomycetes</taxon>
        <taxon>Micromonosporales</taxon>
        <taxon>Micromonosporaceae</taxon>
        <taxon>Actinoplanes</taxon>
    </lineage>
</organism>